<reference evidence="2 3" key="1">
    <citation type="submission" date="2019-05" db="EMBL/GenBank/DDBJ databases">
        <title>Microbulbifer harenosus sp. nov., an alginate-degrading bacterium isolated from coastal sand.</title>
        <authorList>
            <person name="Huang H."/>
            <person name="Mo K."/>
            <person name="Bao S."/>
        </authorList>
    </citation>
    <scope>NUCLEOTIDE SEQUENCE [LARGE SCALE GENOMIC DNA]</scope>
    <source>
        <strain evidence="2 3">HB161719</strain>
    </source>
</reference>
<keyword evidence="1" id="KW-0732">Signal</keyword>
<accession>A0ABY2UD32</accession>
<evidence type="ECO:0000313" key="3">
    <source>
        <dbReference type="Proteomes" id="UP000306791"/>
    </source>
</evidence>
<dbReference type="RefSeq" id="WP_138237189.1">
    <property type="nucleotide sequence ID" value="NZ_CP185860.1"/>
</dbReference>
<organism evidence="2 3">
    <name type="scientific">Microbulbifer harenosus</name>
    <dbReference type="NCBI Taxonomy" id="2576840"/>
    <lineage>
        <taxon>Bacteria</taxon>
        <taxon>Pseudomonadati</taxon>
        <taxon>Pseudomonadota</taxon>
        <taxon>Gammaproteobacteria</taxon>
        <taxon>Cellvibrionales</taxon>
        <taxon>Microbulbiferaceae</taxon>
        <taxon>Microbulbifer</taxon>
    </lineage>
</organism>
<feature type="signal peptide" evidence="1">
    <location>
        <begin position="1"/>
        <end position="20"/>
    </location>
</feature>
<proteinExistence type="predicted"/>
<name>A0ABY2UD32_9GAMM</name>
<keyword evidence="3" id="KW-1185">Reference proteome</keyword>
<dbReference type="EMBL" id="VANI01000023">
    <property type="protein sequence ID" value="TLM73985.1"/>
    <property type="molecule type" value="Genomic_DNA"/>
</dbReference>
<comment type="caution">
    <text evidence="2">The sequence shown here is derived from an EMBL/GenBank/DDBJ whole genome shotgun (WGS) entry which is preliminary data.</text>
</comment>
<protein>
    <submittedName>
        <fullName evidence="2">Uncharacterized protein</fullName>
    </submittedName>
</protein>
<feature type="chain" id="PRO_5045896135" evidence="1">
    <location>
        <begin position="21"/>
        <end position="93"/>
    </location>
</feature>
<evidence type="ECO:0000313" key="2">
    <source>
        <dbReference type="EMBL" id="TLM73985.1"/>
    </source>
</evidence>
<evidence type="ECO:0000256" key="1">
    <source>
        <dbReference type="SAM" id="SignalP"/>
    </source>
</evidence>
<sequence length="93" mass="9837">MRLAPFATLAAFGLTLSACAVKPTAMDDASIDLRASSDWQTAFGNQQPVTGPIDLNEAIARELSEAHVSPLLAALAALSREEHEQPPLHKSAD</sequence>
<dbReference type="PROSITE" id="PS51257">
    <property type="entry name" value="PROKAR_LIPOPROTEIN"/>
    <property type="match status" value="1"/>
</dbReference>
<gene>
    <name evidence="2" type="ORF">FDY93_18250</name>
</gene>
<dbReference type="Proteomes" id="UP000306791">
    <property type="component" value="Unassembled WGS sequence"/>
</dbReference>